<dbReference type="Gene3D" id="3.40.50.150">
    <property type="entry name" value="Vaccinia Virus protein VP39"/>
    <property type="match status" value="1"/>
</dbReference>
<dbReference type="GO" id="GO:0008168">
    <property type="term" value="F:methyltransferase activity"/>
    <property type="evidence" value="ECO:0007669"/>
    <property type="project" value="UniProtKB-KW"/>
</dbReference>
<dbReference type="Proteomes" id="UP000283063">
    <property type="component" value="Chromosome"/>
</dbReference>
<dbReference type="EMBL" id="CP033219">
    <property type="protein sequence ID" value="AZV76826.1"/>
    <property type="molecule type" value="Genomic_DNA"/>
</dbReference>
<dbReference type="SUPFAM" id="SSF53335">
    <property type="entry name" value="S-adenosyl-L-methionine-dependent methyltransferases"/>
    <property type="match status" value="1"/>
</dbReference>
<gene>
    <name evidence="1" type="ORF">EBB79_02220</name>
</gene>
<reference evidence="1 2" key="1">
    <citation type="submission" date="2018-10" db="EMBL/GenBank/DDBJ databases">
        <title>Parasedimentitalea marina sp. nov., a psychrophilic bacterium isolated from deep seawater of the New Britain Trench.</title>
        <authorList>
            <person name="Cao J."/>
        </authorList>
    </citation>
    <scope>NUCLEOTIDE SEQUENCE [LARGE SCALE GENOMIC DNA]</scope>
    <source>
        <strain evidence="1 2">W43</strain>
    </source>
</reference>
<proteinExistence type="predicted"/>
<evidence type="ECO:0000313" key="1">
    <source>
        <dbReference type="EMBL" id="AZV76826.1"/>
    </source>
</evidence>
<organism evidence="1 2">
    <name type="scientific">Parasedimentitalea marina</name>
    <dbReference type="NCBI Taxonomy" id="2483033"/>
    <lineage>
        <taxon>Bacteria</taxon>
        <taxon>Pseudomonadati</taxon>
        <taxon>Pseudomonadota</taxon>
        <taxon>Alphaproteobacteria</taxon>
        <taxon>Rhodobacterales</taxon>
        <taxon>Paracoccaceae</taxon>
        <taxon>Parasedimentitalea</taxon>
    </lineage>
</organism>
<sequence length="266" mass="30027">MLNQTTYRNCPACDGNDASPVTAYSPDPWQIADCDMCNFTFLRNPPDYEALEEEFAWEKTYEAKKGSARGSTFFSPMARRIRNKMGMYRDKTGAFRRWFNDGSVLDIGCGLGHRISPPMTPYGIELSVGLHKQADQIMRERGGYCQHGAGAQAIWEFDEAMFDGIIMNSYLEHETQVMEVLNGAHRALKPSGAVFVRVPNYGSLNRRVIGPKWCGFRYPDHVNYFTLQSLRDVAARAGFDCQLINTISLPVDDNISVLLRKTQSPN</sequence>
<keyword evidence="1" id="KW-0489">Methyltransferase</keyword>
<accession>A0A3T0MYH4</accession>
<evidence type="ECO:0000313" key="2">
    <source>
        <dbReference type="Proteomes" id="UP000283063"/>
    </source>
</evidence>
<dbReference type="Pfam" id="PF13489">
    <property type="entry name" value="Methyltransf_23"/>
    <property type="match status" value="1"/>
</dbReference>
<dbReference type="InterPro" id="IPR029063">
    <property type="entry name" value="SAM-dependent_MTases_sf"/>
</dbReference>
<protein>
    <submittedName>
        <fullName evidence="1">Class I SAM-dependent methyltransferase</fullName>
    </submittedName>
</protein>
<dbReference type="OrthoDB" id="9815644at2"/>
<keyword evidence="1" id="KW-0808">Transferase</keyword>
<keyword evidence="2" id="KW-1185">Reference proteome</keyword>
<dbReference type="RefSeq" id="WP_127747265.1">
    <property type="nucleotide sequence ID" value="NZ_CP033219.1"/>
</dbReference>
<dbReference type="GO" id="GO:0032259">
    <property type="term" value="P:methylation"/>
    <property type="evidence" value="ECO:0007669"/>
    <property type="project" value="UniProtKB-KW"/>
</dbReference>
<dbReference type="CDD" id="cd02440">
    <property type="entry name" value="AdoMet_MTases"/>
    <property type="match status" value="1"/>
</dbReference>
<dbReference type="AlphaFoldDB" id="A0A3T0MYH4"/>
<dbReference type="KEGG" id="sedi:EBB79_02220"/>
<name>A0A3T0MYH4_9RHOB</name>